<comment type="caution">
    <text evidence="3">The sequence shown here is derived from an EMBL/GenBank/DDBJ whole genome shotgun (WGS) entry which is preliminary data.</text>
</comment>
<accession>A0A0N8PPB3</accession>
<feature type="transmembrane region" description="Helical" evidence="2">
    <location>
        <begin position="51"/>
        <end position="68"/>
    </location>
</feature>
<feature type="region of interest" description="Disordered" evidence="1">
    <location>
        <begin position="72"/>
        <end position="96"/>
    </location>
</feature>
<keyword evidence="2" id="KW-0812">Transmembrane</keyword>
<gene>
    <name evidence="3" type="ORF">AN477_10770</name>
</gene>
<evidence type="ECO:0000313" key="4">
    <source>
        <dbReference type="Proteomes" id="UP000050482"/>
    </source>
</evidence>
<proteinExistence type="predicted"/>
<evidence type="ECO:0000256" key="1">
    <source>
        <dbReference type="SAM" id="MobiDB-lite"/>
    </source>
</evidence>
<dbReference type="PATRIC" id="fig|471514.4.peg.5221"/>
<keyword evidence="4" id="KW-1185">Reference proteome</keyword>
<protein>
    <submittedName>
        <fullName evidence="3">Uncharacterized protein</fullName>
    </submittedName>
</protein>
<sequence length="96" mass="9971">MENNEPKRSSGTGAWGMLGLAAIPVLCCGLPIFMGALGFTAVGAVLAASRYWILGGLVILMGIVMFIVSRKGRKSGKDSCCAVPPSDRLSKGIAKE</sequence>
<reference evidence="3 4" key="1">
    <citation type="submission" date="2015-09" db="EMBL/GenBank/DDBJ databases">
        <title>Draft genome sequence of Alicyclobacillus ferrooxydans DSM 22381.</title>
        <authorList>
            <person name="Hemp J."/>
        </authorList>
    </citation>
    <scope>NUCLEOTIDE SEQUENCE [LARGE SCALE GENOMIC DNA]</scope>
    <source>
        <strain evidence="3 4">TC-34</strain>
    </source>
</reference>
<keyword evidence="2" id="KW-1133">Transmembrane helix</keyword>
<dbReference type="AlphaFoldDB" id="A0A0N8PPB3"/>
<feature type="transmembrane region" description="Helical" evidence="2">
    <location>
        <begin position="12"/>
        <end position="39"/>
    </location>
</feature>
<organism evidence="3 4">
    <name type="scientific">Alicyclobacillus ferrooxydans</name>
    <dbReference type="NCBI Taxonomy" id="471514"/>
    <lineage>
        <taxon>Bacteria</taxon>
        <taxon>Bacillati</taxon>
        <taxon>Bacillota</taxon>
        <taxon>Bacilli</taxon>
        <taxon>Bacillales</taxon>
        <taxon>Alicyclobacillaceae</taxon>
        <taxon>Alicyclobacillus</taxon>
    </lineage>
</organism>
<evidence type="ECO:0000256" key="2">
    <source>
        <dbReference type="SAM" id="Phobius"/>
    </source>
</evidence>
<dbReference type="EMBL" id="LJCO01000045">
    <property type="protein sequence ID" value="KPV43845.1"/>
    <property type="molecule type" value="Genomic_DNA"/>
</dbReference>
<evidence type="ECO:0000313" key="3">
    <source>
        <dbReference type="EMBL" id="KPV43845.1"/>
    </source>
</evidence>
<dbReference type="Proteomes" id="UP000050482">
    <property type="component" value="Unassembled WGS sequence"/>
</dbReference>
<dbReference type="RefSeq" id="WP_054969162.1">
    <property type="nucleotide sequence ID" value="NZ_LJCO01000045.1"/>
</dbReference>
<name>A0A0N8PPB3_9BACL</name>
<dbReference type="STRING" id="471514.AN477_10770"/>
<dbReference type="Gene3D" id="1.10.287.910">
    <property type="entry name" value="bacterial mercury transporter, merf"/>
    <property type="match status" value="1"/>
</dbReference>
<keyword evidence="2" id="KW-0472">Membrane</keyword>
<dbReference type="OrthoDB" id="2412127at2"/>